<comment type="catalytic activity">
    <reaction evidence="2">
        <text>5-(methylsulfanyl)-alpha-D-ribose 1-phosphate = 5-(methylsulfanyl)-D-ribulose 1-phosphate</text>
        <dbReference type="Rhea" id="RHEA:19989"/>
        <dbReference type="ChEBI" id="CHEBI:58533"/>
        <dbReference type="ChEBI" id="CHEBI:58548"/>
        <dbReference type="EC" id="5.3.1.23"/>
    </reaction>
</comment>
<dbReference type="InterPro" id="IPR011559">
    <property type="entry name" value="Initiation_fac_2B_a/b/d"/>
</dbReference>
<feature type="binding site" evidence="2">
    <location>
        <position position="72"/>
    </location>
    <ligand>
        <name>substrate</name>
    </ligand>
</feature>
<dbReference type="InterPro" id="IPR027363">
    <property type="entry name" value="M1Pi_N"/>
</dbReference>
<dbReference type="GO" id="GO:0019509">
    <property type="term" value="P:L-methionine salvage from methylthioadenosine"/>
    <property type="evidence" value="ECO:0007669"/>
    <property type="project" value="UniProtKB-UniRule"/>
</dbReference>
<dbReference type="NCBIfam" id="TIGR00512">
    <property type="entry name" value="salvage_mtnA"/>
    <property type="match status" value="1"/>
</dbReference>
<dbReference type="PANTHER" id="PTHR43475:SF1">
    <property type="entry name" value="METHYLTHIORIBOSE-1-PHOSPHATE ISOMERASE"/>
    <property type="match status" value="1"/>
</dbReference>
<dbReference type="InterPro" id="IPR000649">
    <property type="entry name" value="IF-2B-related"/>
</dbReference>
<dbReference type="NCBIfam" id="TIGR00524">
    <property type="entry name" value="eIF-2B_rel"/>
    <property type="match status" value="1"/>
</dbReference>
<dbReference type="EC" id="5.3.1.23" evidence="2"/>
<protein>
    <recommendedName>
        <fullName evidence="2">Putative methylthioribose-1-phosphate isomerase</fullName>
        <shortName evidence="2">M1Pi</shortName>
        <shortName evidence="2">MTR-1-P isomerase</shortName>
        <ecNumber evidence="2">5.3.1.23</ecNumber>
    </recommendedName>
    <alternativeName>
        <fullName evidence="2">MTNA-like protein</fullName>
        <shortName evidence="2">aMTNA</shortName>
    </alternativeName>
    <alternativeName>
        <fullName evidence="2">S-methyl-5-thioribose-1-phosphate isomerase</fullName>
    </alternativeName>
</protein>
<dbReference type="SUPFAM" id="SSF100950">
    <property type="entry name" value="NagB/RpiA/CoA transferase-like"/>
    <property type="match status" value="1"/>
</dbReference>
<comment type="caution">
    <text evidence="3">The sequence shown here is derived from an EMBL/GenBank/DDBJ whole genome shotgun (WGS) entry which is preliminary data.</text>
</comment>
<keyword evidence="1 2" id="KW-0413">Isomerase</keyword>
<dbReference type="AlphaFoldDB" id="A0A497JEN7"/>
<dbReference type="PANTHER" id="PTHR43475">
    <property type="entry name" value="METHYLTHIORIBOSE-1-PHOSPHATE ISOMERASE"/>
    <property type="match status" value="1"/>
</dbReference>
<dbReference type="GO" id="GO:0046523">
    <property type="term" value="F:S-methyl-5-thioribose-1-phosphate isomerase activity"/>
    <property type="evidence" value="ECO:0007669"/>
    <property type="project" value="UniProtKB-UniRule"/>
</dbReference>
<dbReference type="InterPro" id="IPR042529">
    <property type="entry name" value="IF_2B-like_C"/>
</dbReference>
<sequence>MIDQRLLPFKFKVVSLQKHYETAEAIKNMTVRGAGSIGAAAAFACAQAVLECKSKEWPKKALRGFGRIANTRPTARDLFFAIERIRNAVEGKQLHEAKKAALEEAQKIGKEYRENGKRIGELGSKLIKSGFRILTHCNAGWLALHDWGSALAPIYFAKRLHRKVFVFVDETRPRLQGAKLTAWELANENIEHAIIADNSAGFYMQNQSIDICIVGADRIASNGDVANKIGTYEKAVLAKENGIAFYVAAPLSTFDFNCKSGKYIPIEERSEQEVLYISGYEKGLRKVRIAPKKSKAKNPAFDVTPAKYIKALITEHGIIKPKKSAIKKLAKKYKKVSK</sequence>
<feature type="binding site" evidence="2">
    <location>
        <begin position="227"/>
        <end position="228"/>
    </location>
    <ligand>
        <name>substrate</name>
    </ligand>
</feature>
<comment type="similarity">
    <text evidence="2">Belongs to the EIF-2B alpha/beta/delta subunits family. MtnA subfamily.</text>
</comment>
<dbReference type="Gene3D" id="1.20.120.420">
    <property type="entry name" value="translation initiation factor eif-2b, domain 1"/>
    <property type="match status" value="1"/>
</dbReference>
<dbReference type="Proteomes" id="UP000277633">
    <property type="component" value="Unassembled WGS sequence"/>
</dbReference>
<dbReference type="EMBL" id="QMWO01000136">
    <property type="protein sequence ID" value="RLG68613.1"/>
    <property type="molecule type" value="Genomic_DNA"/>
</dbReference>
<dbReference type="NCBIfam" id="NF004326">
    <property type="entry name" value="PRK05720.1"/>
    <property type="match status" value="1"/>
</dbReference>
<dbReference type="Pfam" id="PF01008">
    <property type="entry name" value="IF-2B"/>
    <property type="match status" value="1"/>
</dbReference>
<organism evidence="3">
    <name type="scientific">Candidatus Iainarchaeum sp</name>
    <dbReference type="NCBI Taxonomy" id="3101447"/>
    <lineage>
        <taxon>Archaea</taxon>
        <taxon>Candidatus Iainarchaeota</taxon>
        <taxon>Candidatus Iainarchaeia</taxon>
        <taxon>Candidatus Iainarchaeales</taxon>
        <taxon>Candidatus Iainarchaeaceae</taxon>
        <taxon>Candidatus Iainarchaeum</taxon>
    </lineage>
</organism>
<evidence type="ECO:0000256" key="2">
    <source>
        <dbReference type="HAMAP-Rule" id="MF_01678"/>
    </source>
</evidence>
<dbReference type="FunFam" id="3.40.50.10470:FF:000006">
    <property type="entry name" value="Methylthioribose-1-phosphate isomerase"/>
    <property type="match status" value="1"/>
</dbReference>
<evidence type="ECO:0000313" key="3">
    <source>
        <dbReference type="EMBL" id="RLG68613.1"/>
    </source>
</evidence>
<dbReference type="InterPro" id="IPR037171">
    <property type="entry name" value="NagB/RpiA_transferase-like"/>
</dbReference>
<feature type="active site" description="Proton donor" evidence="2">
    <location>
        <position position="217"/>
    </location>
</feature>
<feature type="binding site" evidence="2">
    <location>
        <position position="176"/>
    </location>
    <ligand>
        <name>substrate</name>
    </ligand>
</feature>
<feature type="site" description="Transition state stabilizer" evidence="2">
    <location>
        <position position="137"/>
    </location>
</feature>
<reference evidence="3" key="1">
    <citation type="submission" date="2018-06" db="EMBL/GenBank/DDBJ databases">
        <title>Extensive metabolic versatility and redundancy in microbially diverse, dynamic hydrothermal sediments.</title>
        <authorList>
            <person name="Dombrowski N."/>
            <person name="Teske A."/>
            <person name="Baker B.J."/>
        </authorList>
    </citation>
    <scope>NUCLEOTIDE SEQUENCE [LARGE SCALE GENOMIC DNA]</scope>
    <source>
        <strain evidence="3">B9_G13</strain>
    </source>
</reference>
<name>A0A497JEN7_9ARCH</name>
<proteinExistence type="inferred from homology"/>
<keyword evidence="2" id="KW-0486">Methionine biosynthesis</keyword>
<dbReference type="Gene3D" id="3.40.50.10470">
    <property type="entry name" value="Translation initiation factor eif-2b, domain 2"/>
    <property type="match status" value="1"/>
</dbReference>
<dbReference type="InterPro" id="IPR005251">
    <property type="entry name" value="IF-M1Pi"/>
</dbReference>
<comment type="function">
    <text evidence="2">Catalyzes the interconversion of methylthioribose-1-phosphate (MTR-1-P) into methylthioribulose-1-phosphate (MTRu-1-P).</text>
</comment>
<dbReference type="HAMAP" id="MF_01678">
    <property type="entry name" value="Salvage_MtnA"/>
    <property type="match status" value="1"/>
</dbReference>
<keyword evidence="2" id="KW-0028">Amino-acid biosynthesis</keyword>
<accession>A0A497JEN7</accession>
<evidence type="ECO:0000256" key="1">
    <source>
        <dbReference type="ARBA" id="ARBA00023235"/>
    </source>
</evidence>
<feature type="binding site" evidence="2">
    <location>
        <begin position="32"/>
        <end position="34"/>
    </location>
    <ligand>
        <name>substrate</name>
    </ligand>
</feature>
<gene>
    <name evidence="3" type="primary">mtnA</name>
    <name evidence="3" type="ORF">DRO07_03285</name>
</gene>